<evidence type="ECO:0000259" key="6">
    <source>
        <dbReference type="Pfam" id="PF01266"/>
    </source>
</evidence>
<dbReference type="Gene3D" id="3.30.9.10">
    <property type="entry name" value="D-Amino Acid Oxidase, subunit A, domain 2"/>
    <property type="match status" value="1"/>
</dbReference>
<keyword evidence="8" id="KW-1185">Reference proteome</keyword>
<sequence>MYASRKNTRVVVVGGGGTIGSSTALHLLRSGYTPSNITILDTYPIPSAQSAGNDLNKIMGVRGRSKVDMKLELEALDMWLKDELFKLYFHQTGRLDCASSNRVASLRQQYQQLVDAGKGLENSNEWLDSEDAILAKAPVLDRNRIQGWKAIYSRDGGWLAAAKAINAIGAALEAAGVRSRVSGAGSFKRPLFTSDGTMCVGAETVDGSKYYADRVVLAGGAWSPVLVDLDDQCCSKAWVYAHFRLTAQEAAAYKGSPVVYNSDVGFFFEPDENGVIKVCDESPGFTHFKEHQPYGANAPKRISVPRSHAKHPTDTYPDASEKSIRRAIDTYLPRFNDKELYNRTLCWCTDTADAAPLICEHPRWKNFIIATGDSGHCFKLLPNIGKHVVELLEGNLADNLAQAWRWRPGGDTLKSTRGAPAKDLADMPGWKHESVAKM</sequence>
<organism evidence="7 8">
    <name type="scientific">Lentithecium fluviatile CBS 122367</name>
    <dbReference type="NCBI Taxonomy" id="1168545"/>
    <lineage>
        <taxon>Eukaryota</taxon>
        <taxon>Fungi</taxon>
        <taxon>Dikarya</taxon>
        <taxon>Ascomycota</taxon>
        <taxon>Pezizomycotina</taxon>
        <taxon>Dothideomycetes</taxon>
        <taxon>Pleosporomycetidae</taxon>
        <taxon>Pleosporales</taxon>
        <taxon>Massarineae</taxon>
        <taxon>Lentitheciaceae</taxon>
        <taxon>Lentithecium</taxon>
    </lineage>
</organism>
<evidence type="ECO:0000313" key="8">
    <source>
        <dbReference type="Proteomes" id="UP000799291"/>
    </source>
</evidence>
<dbReference type="EMBL" id="MU005575">
    <property type="protein sequence ID" value="KAF2687013.1"/>
    <property type="molecule type" value="Genomic_DNA"/>
</dbReference>
<dbReference type="InterPro" id="IPR045170">
    <property type="entry name" value="MTOX"/>
</dbReference>
<protein>
    <submittedName>
        <fullName evidence="7">Fructosyl amino acid oxidase</fullName>
    </submittedName>
</protein>
<dbReference type="Gene3D" id="3.50.50.60">
    <property type="entry name" value="FAD/NAD(P)-binding domain"/>
    <property type="match status" value="1"/>
</dbReference>
<evidence type="ECO:0000256" key="1">
    <source>
        <dbReference type="ARBA" id="ARBA00001974"/>
    </source>
</evidence>
<evidence type="ECO:0000256" key="3">
    <source>
        <dbReference type="ARBA" id="ARBA00022630"/>
    </source>
</evidence>
<dbReference type="GO" id="GO:0008115">
    <property type="term" value="F:sarcosine oxidase activity"/>
    <property type="evidence" value="ECO:0007669"/>
    <property type="project" value="TreeGrafter"/>
</dbReference>
<evidence type="ECO:0000256" key="2">
    <source>
        <dbReference type="ARBA" id="ARBA00010989"/>
    </source>
</evidence>
<dbReference type="PANTHER" id="PTHR10961:SF26">
    <property type="entry name" value="L-SACCHAROPINE OXIDASE"/>
    <property type="match status" value="1"/>
</dbReference>
<dbReference type="PANTHER" id="PTHR10961">
    <property type="entry name" value="PEROXISOMAL SARCOSINE OXIDASE"/>
    <property type="match status" value="1"/>
</dbReference>
<comment type="cofactor">
    <cofactor evidence="1">
        <name>FAD</name>
        <dbReference type="ChEBI" id="CHEBI:57692"/>
    </cofactor>
</comment>
<dbReference type="AlphaFoldDB" id="A0A6G1JA45"/>
<keyword evidence="3" id="KW-0285">Flavoprotein</keyword>
<comment type="similarity">
    <text evidence="2">Belongs to the MSOX/MTOX family.</text>
</comment>
<reference evidence="7" key="1">
    <citation type="journal article" date="2020" name="Stud. Mycol.">
        <title>101 Dothideomycetes genomes: a test case for predicting lifestyles and emergence of pathogens.</title>
        <authorList>
            <person name="Haridas S."/>
            <person name="Albert R."/>
            <person name="Binder M."/>
            <person name="Bloem J."/>
            <person name="Labutti K."/>
            <person name="Salamov A."/>
            <person name="Andreopoulos B."/>
            <person name="Baker S."/>
            <person name="Barry K."/>
            <person name="Bills G."/>
            <person name="Bluhm B."/>
            <person name="Cannon C."/>
            <person name="Castanera R."/>
            <person name="Culley D."/>
            <person name="Daum C."/>
            <person name="Ezra D."/>
            <person name="Gonzalez J."/>
            <person name="Henrissat B."/>
            <person name="Kuo A."/>
            <person name="Liang C."/>
            <person name="Lipzen A."/>
            <person name="Lutzoni F."/>
            <person name="Magnuson J."/>
            <person name="Mondo S."/>
            <person name="Nolan M."/>
            <person name="Ohm R."/>
            <person name="Pangilinan J."/>
            <person name="Park H.-J."/>
            <person name="Ramirez L."/>
            <person name="Alfaro M."/>
            <person name="Sun H."/>
            <person name="Tritt A."/>
            <person name="Yoshinaga Y."/>
            <person name="Zwiers L.-H."/>
            <person name="Turgeon B."/>
            <person name="Goodwin S."/>
            <person name="Spatafora J."/>
            <person name="Crous P."/>
            <person name="Grigoriev I."/>
        </authorList>
    </citation>
    <scope>NUCLEOTIDE SEQUENCE</scope>
    <source>
        <strain evidence="7">CBS 122367</strain>
    </source>
</reference>
<proteinExistence type="inferred from homology"/>
<gene>
    <name evidence="7" type="ORF">K458DRAFT_333019</name>
</gene>
<dbReference type="GO" id="GO:0051698">
    <property type="term" value="F:saccharopine oxidase activity"/>
    <property type="evidence" value="ECO:0007669"/>
    <property type="project" value="TreeGrafter"/>
</dbReference>
<dbReference type="Proteomes" id="UP000799291">
    <property type="component" value="Unassembled WGS sequence"/>
</dbReference>
<evidence type="ECO:0000313" key="7">
    <source>
        <dbReference type="EMBL" id="KAF2687013.1"/>
    </source>
</evidence>
<dbReference type="InterPro" id="IPR006076">
    <property type="entry name" value="FAD-dep_OxRdtase"/>
</dbReference>
<dbReference type="SUPFAM" id="SSF51905">
    <property type="entry name" value="FAD/NAD(P)-binding domain"/>
    <property type="match status" value="1"/>
</dbReference>
<name>A0A6G1JA45_9PLEO</name>
<dbReference type="OrthoDB" id="2219495at2759"/>
<keyword evidence="4" id="KW-0274">FAD</keyword>
<accession>A0A6G1JA45</accession>
<dbReference type="InterPro" id="IPR036188">
    <property type="entry name" value="FAD/NAD-bd_sf"/>
</dbReference>
<keyword evidence="5" id="KW-0560">Oxidoreductase</keyword>
<feature type="domain" description="FAD dependent oxidoreductase" evidence="6">
    <location>
        <begin position="10"/>
        <end position="391"/>
    </location>
</feature>
<evidence type="ECO:0000256" key="5">
    <source>
        <dbReference type="ARBA" id="ARBA00023002"/>
    </source>
</evidence>
<dbReference type="GO" id="GO:0050660">
    <property type="term" value="F:flavin adenine dinucleotide binding"/>
    <property type="evidence" value="ECO:0007669"/>
    <property type="project" value="InterPro"/>
</dbReference>
<evidence type="ECO:0000256" key="4">
    <source>
        <dbReference type="ARBA" id="ARBA00022827"/>
    </source>
</evidence>
<dbReference type="Pfam" id="PF01266">
    <property type="entry name" value="DAO"/>
    <property type="match status" value="1"/>
</dbReference>